<dbReference type="PANTHER" id="PTHR47506:SF3">
    <property type="entry name" value="HTH-TYPE TRANSCRIPTIONAL REGULATOR LMRA"/>
    <property type="match status" value="1"/>
</dbReference>
<evidence type="ECO:0000256" key="4">
    <source>
        <dbReference type="PROSITE-ProRule" id="PRU00335"/>
    </source>
</evidence>
<comment type="caution">
    <text evidence="6">The sequence shown here is derived from an EMBL/GenBank/DDBJ whole genome shotgun (WGS) entry which is preliminary data.</text>
</comment>
<dbReference type="PROSITE" id="PS50977">
    <property type="entry name" value="HTH_TETR_2"/>
    <property type="match status" value="1"/>
</dbReference>
<reference evidence="7" key="1">
    <citation type="journal article" date="2019" name="Int. J. Syst. Evol. Microbiol.">
        <title>The Global Catalogue of Microorganisms (GCM) 10K type strain sequencing project: providing services to taxonomists for standard genome sequencing and annotation.</title>
        <authorList>
            <consortium name="The Broad Institute Genomics Platform"/>
            <consortium name="The Broad Institute Genome Sequencing Center for Infectious Disease"/>
            <person name="Wu L."/>
            <person name="Ma J."/>
        </authorList>
    </citation>
    <scope>NUCLEOTIDE SEQUENCE [LARGE SCALE GENOMIC DNA]</scope>
    <source>
        <strain evidence="7">JCM 18302</strain>
    </source>
</reference>
<name>A0ABP9NJ68_9PSEU</name>
<dbReference type="RefSeq" id="WP_345605988.1">
    <property type="nucleotide sequence ID" value="NZ_BAABJO010000011.1"/>
</dbReference>
<evidence type="ECO:0000256" key="3">
    <source>
        <dbReference type="ARBA" id="ARBA00023163"/>
    </source>
</evidence>
<evidence type="ECO:0000256" key="1">
    <source>
        <dbReference type="ARBA" id="ARBA00023015"/>
    </source>
</evidence>
<dbReference type="Pfam" id="PF00440">
    <property type="entry name" value="TetR_N"/>
    <property type="match status" value="1"/>
</dbReference>
<keyword evidence="3" id="KW-0804">Transcription</keyword>
<accession>A0ABP9NJ68</accession>
<keyword evidence="7" id="KW-1185">Reference proteome</keyword>
<protein>
    <submittedName>
        <fullName evidence="6">TetR/AcrR family transcriptional regulator</fullName>
    </submittedName>
</protein>
<dbReference type="Pfam" id="PF16925">
    <property type="entry name" value="TetR_C_13"/>
    <property type="match status" value="1"/>
</dbReference>
<dbReference type="InterPro" id="IPR011075">
    <property type="entry name" value="TetR_C"/>
</dbReference>
<keyword evidence="2 4" id="KW-0238">DNA-binding</keyword>
<feature type="DNA-binding region" description="H-T-H motif" evidence="4">
    <location>
        <begin position="24"/>
        <end position="43"/>
    </location>
</feature>
<dbReference type="EMBL" id="BAABJO010000011">
    <property type="protein sequence ID" value="GAA5122634.1"/>
    <property type="molecule type" value="Genomic_DNA"/>
</dbReference>
<evidence type="ECO:0000259" key="5">
    <source>
        <dbReference type="PROSITE" id="PS50977"/>
    </source>
</evidence>
<dbReference type="InterPro" id="IPR001647">
    <property type="entry name" value="HTH_TetR"/>
</dbReference>
<keyword evidence="1" id="KW-0805">Transcription regulation</keyword>
<dbReference type="InterPro" id="IPR036271">
    <property type="entry name" value="Tet_transcr_reg_TetR-rel_C_sf"/>
</dbReference>
<dbReference type="PANTHER" id="PTHR47506">
    <property type="entry name" value="TRANSCRIPTIONAL REGULATORY PROTEIN"/>
    <property type="match status" value="1"/>
</dbReference>
<evidence type="ECO:0000313" key="7">
    <source>
        <dbReference type="Proteomes" id="UP001500804"/>
    </source>
</evidence>
<dbReference type="PRINTS" id="PR00455">
    <property type="entry name" value="HTHTETR"/>
</dbReference>
<evidence type="ECO:0000256" key="2">
    <source>
        <dbReference type="ARBA" id="ARBA00023125"/>
    </source>
</evidence>
<dbReference type="InterPro" id="IPR009057">
    <property type="entry name" value="Homeodomain-like_sf"/>
</dbReference>
<organism evidence="6 7">
    <name type="scientific">Pseudonocardia adelaidensis</name>
    <dbReference type="NCBI Taxonomy" id="648754"/>
    <lineage>
        <taxon>Bacteria</taxon>
        <taxon>Bacillati</taxon>
        <taxon>Actinomycetota</taxon>
        <taxon>Actinomycetes</taxon>
        <taxon>Pseudonocardiales</taxon>
        <taxon>Pseudonocardiaceae</taxon>
        <taxon>Pseudonocardia</taxon>
    </lineage>
</organism>
<dbReference type="SUPFAM" id="SSF48498">
    <property type="entry name" value="Tetracyclin repressor-like, C-terminal domain"/>
    <property type="match status" value="1"/>
</dbReference>
<proteinExistence type="predicted"/>
<sequence length="184" mass="19600">MDSRTKLLDAAKRLVWERGVEATSPNMLLACSGVGQGSLYHHFGSKAAWAEAAITSLAADLTVETDELFSAHAPGAEQLRAYLSKPRAALDGCRLGRLAFDPEIRANDALRAPISTYFEHLRALLRPAVRATGAVEDGELDVDDVVEAICAVVQGGYVTSRLSDDAGALDRACRGLLALLGIDH</sequence>
<gene>
    <name evidence="6" type="ORF">GCM10023320_33160</name>
</gene>
<evidence type="ECO:0000313" key="6">
    <source>
        <dbReference type="EMBL" id="GAA5122634.1"/>
    </source>
</evidence>
<feature type="domain" description="HTH tetR-type" evidence="5">
    <location>
        <begin position="1"/>
        <end position="61"/>
    </location>
</feature>
<dbReference type="Proteomes" id="UP001500804">
    <property type="component" value="Unassembled WGS sequence"/>
</dbReference>
<dbReference type="SUPFAM" id="SSF46689">
    <property type="entry name" value="Homeodomain-like"/>
    <property type="match status" value="1"/>
</dbReference>
<dbReference type="Gene3D" id="1.10.357.10">
    <property type="entry name" value="Tetracycline Repressor, domain 2"/>
    <property type="match status" value="1"/>
</dbReference>